<dbReference type="GO" id="GO:0016887">
    <property type="term" value="F:ATP hydrolysis activity"/>
    <property type="evidence" value="ECO:0007669"/>
    <property type="project" value="RHEA"/>
</dbReference>
<accession>A0A1I7S657</accession>
<dbReference type="SUPFAM" id="SSF52540">
    <property type="entry name" value="P-loop containing nucleoside triphosphate hydrolases"/>
    <property type="match status" value="1"/>
</dbReference>
<evidence type="ECO:0000256" key="2">
    <source>
        <dbReference type="SAM" id="MobiDB-lite"/>
    </source>
</evidence>
<keyword evidence="1" id="KW-0227">DNA damage</keyword>
<organism evidence="5 6">
    <name type="scientific">Bursaphelenchus xylophilus</name>
    <name type="common">Pinewood nematode worm</name>
    <name type="synonym">Aphelenchoides xylophilus</name>
    <dbReference type="NCBI Taxonomy" id="6326"/>
    <lineage>
        <taxon>Eukaryota</taxon>
        <taxon>Metazoa</taxon>
        <taxon>Ecdysozoa</taxon>
        <taxon>Nematoda</taxon>
        <taxon>Chromadorea</taxon>
        <taxon>Rhabditida</taxon>
        <taxon>Tylenchina</taxon>
        <taxon>Tylenchomorpha</taxon>
        <taxon>Aphelenchoidea</taxon>
        <taxon>Aphelenchoididae</taxon>
        <taxon>Bursaphelenchus</taxon>
    </lineage>
</organism>
<feature type="domain" description="DNA helicase Pif1-like DEAD-box helicase" evidence="3">
    <location>
        <begin position="1592"/>
        <end position="1797"/>
    </location>
</feature>
<feature type="region of interest" description="Disordered" evidence="2">
    <location>
        <begin position="2024"/>
        <end position="2106"/>
    </location>
</feature>
<feature type="domain" description="Helitron helicase-like" evidence="4">
    <location>
        <begin position="887"/>
        <end position="1078"/>
    </location>
</feature>
<dbReference type="PANTHER" id="PTHR10492">
    <property type="match status" value="1"/>
</dbReference>
<keyword evidence="1" id="KW-0547">Nucleotide-binding</keyword>
<dbReference type="Gene3D" id="3.40.50.300">
    <property type="entry name" value="P-loop containing nucleotide triphosphate hydrolases"/>
    <property type="match status" value="1"/>
</dbReference>
<dbReference type="eggNOG" id="KOG0987">
    <property type="taxonomic scope" value="Eukaryota"/>
</dbReference>
<feature type="region of interest" description="Disordered" evidence="2">
    <location>
        <begin position="2982"/>
        <end position="3026"/>
    </location>
</feature>
<comment type="catalytic activity">
    <reaction evidence="1">
        <text>ATP + H2O = ADP + phosphate + H(+)</text>
        <dbReference type="Rhea" id="RHEA:13065"/>
        <dbReference type="ChEBI" id="CHEBI:15377"/>
        <dbReference type="ChEBI" id="CHEBI:15378"/>
        <dbReference type="ChEBI" id="CHEBI:30616"/>
        <dbReference type="ChEBI" id="CHEBI:43474"/>
        <dbReference type="ChEBI" id="CHEBI:456216"/>
        <dbReference type="EC" id="5.6.2.3"/>
    </reaction>
</comment>
<evidence type="ECO:0000259" key="3">
    <source>
        <dbReference type="Pfam" id="PF05970"/>
    </source>
</evidence>
<proteinExistence type="inferred from homology"/>
<keyword evidence="1" id="KW-0378">Hydrolase</keyword>
<feature type="region of interest" description="Disordered" evidence="2">
    <location>
        <begin position="2871"/>
        <end position="2899"/>
    </location>
</feature>
<evidence type="ECO:0000259" key="4">
    <source>
        <dbReference type="Pfam" id="PF14214"/>
    </source>
</evidence>
<keyword evidence="1" id="KW-0347">Helicase</keyword>
<feature type="compositionally biased region" description="Polar residues" evidence="2">
    <location>
        <begin position="2457"/>
        <end position="2467"/>
    </location>
</feature>
<feature type="region of interest" description="Disordered" evidence="2">
    <location>
        <begin position="1247"/>
        <end position="1269"/>
    </location>
</feature>
<feature type="compositionally biased region" description="Basic and acidic residues" evidence="2">
    <location>
        <begin position="1247"/>
        <end position="1256"/>
    </location>
</feature>
<evidence type="ECO:0000313" key="6">
    <source>
        <dbReference type="WBParaSite" id="BXY_0849300.1"/>
    </source>
</evidence>
<sequence length="3026" mass="345730">MSICRQFRNGTGGQVDAKRKEDRRPAEEIRREIPRTPQRRRAVDAVPSTPTKKTRSVKTVVQKSPVTQPEPVFAGPQLTPRKRRSVTNRQTDEKNSAQIEACVSAVQEEPVFAVPETPRKRRSVTKRQTDEENSGQIGASPKKPRASPRNKSVEDKLMKRFDCVNISLMIEKEKEILETPSCVPEGYKLYAQEKYPRQKFRYMMELFKDANRVGTSTKTFEERLLGESELTYVERDDDEFDPKLISFSLAQLISQSGRPIGLISPSWSLDTSADPADYQLVSIPTEDSDHDPALFIPLILKRRSTRKVVTSRFFALAVMYKNRRSAKVVIIDPVRTGIDAQEFHDIFLRVYRNVFCPQTGANPNAEIYVITNSAQYHWTNDGNFTANHTVCNAHLYIESNGMAPNTAVSWGSGTARNFSIRILNSIFHSSPVDNVYNQLCQDFVNDTKTKTPSPPRTPAVAKTQPAPRPPTPPPFTPKTQTKGIVRRSNQDYVQKEQLKRSKSSKIGRTTVHCQASHSSGHYYRHPHHVGHFNNCPHCLAWLLPGETPRECCKEGRVVMPELREMPEFQRDLALGEVGMFKDKNFYACYREEGPRLNQMYAFAAQTVNQSDPPGRGAPVVNINGQTSYHISNPEGMSATLLLGQLLRFAPDITPDDVCEQLKKTKMYIHMSHKKAFDFLTALFYDYIRRYNDLAQMYLTIIERQELLAVEGKPQENYWLKVVDANELSPELRRQLLPEGLHERQINKPEVAEHAVVYFSDDSGHVNLPGGLIVYSRGHQTAKYKPYLPELDSLLYPLLFIHGEPYFHRHLPLRDVGEDEILPDPRPGDDDDFLPFDVNVELNPLPTGLKETEDDINITDLEEVFDEDDALPKKADPKQKKCSVRMQIKYRLQRRDKDRSVHRIFAHPKVGGRWVCQKALGIEQQVFDYYEKKVVPKRRVDARYVRENFGELLKQKSKGYQLGKLTRLPPGHRYSRRYYQRQYSNCVGMAQTLGSPTFFITLTANSEWPDFLQICGNKGVDPKNAYDILNRVFRRKVVELMKRIAPAGSNQKGWFGKCNGYYMSLEFQKRGNPHVHMLLWTEHKEMSAHVVDEFISARIPDPVVDAEVHDKVLRYMIHDCKETDLCRDKNGKCKRRYPQELAPETRIGPGYVSYQRLERGPDVSVPVHTGSKMIDGVQHVYTDRHVVPTNKTLITWWDGHCNVEAVCTNGTPAYVIKYILKGNDKAIVQVISDFETLEANKAKEKELEKQRQEKLGEDQPFEEEEIDPERKKADEKVYGIEIHPKTKKVDIHEPEHYLGANYLTPPEAHLRILSFGPVFVSHIVEQIGIHMPGDDHVYAADGEPIETIYQRVSNLNANVHSRLTAYFQYCAIHPEETADLTYVDLNKTYAYDYKTFTYRKYQRQMKKIVQLREVSVKDKEKLALRSIILTVPCLQSFEQCRTHNGHIYATFLEAAQARGLFHSDVLWRQALDQARGRTCKHFVFLFAQVLIEAGELIEDQLQLWNDYKIHMMMPTFHRPSMPDAEIRERQERRALELLSYYISNMGGKYESFNLPPLDGAYDPDVHGEDVDLFVGEFETTERPPEPPKPKVVLGDDQQYAFDTITKAMELGLKNKTMPHRQFFIHGAGGTGKTTLYTELANYCTENGIKYAATATTGVAANLLPGGMTLHNLLWAPLDLTPDTLPTLKYEDSRAQRIRQLGLLIIDEASQLHINMYDYLQRLLRHVRRPGDIDRQLVILYGGDYQQILPVCPDLRIGEEWNRSLISKKAEMQYIVLKQNHRTRADERSYRQFLQEIGSGTKFASRVTAFSIRHKLHPDIHNHTRMENSLGIRPGYEFSPSGMENSLGIRPGYEFSPARMDNSPQILTGYESSPGLRMENSPGIRPGYEFSPAQRISRSSGSRPGSMLLPKDRKLLRKSNIPAKQMKLPENGNIPANICQLYAESKQMKLPESNIPAKQMKLPENGNIAANFSQLYAAAKQIKLPENGSIPANLCQLYAEATQMKLPENGNIPANLCQRYVETCRGGGKRNPSQVDKSGKKAESLPLQKCHSAPTSEGKSRTKRASKGMGFASRKRKSQLSKTQDCRPSVKTSVQIEQQDHRTEQFEDVESLSQSMDSFQFEDLIETNPHLKQNKDIPYEPLKHFNGHFSEDNIFDLMPYVLLSEILPEEFMAAHYNGGFQGDVSCSLIFPRMFLEDIQIDQREWLTVVGLVFGMVEFLPYFDRNFGFLAARESQDLPAFKSSNIIFMPREGLPATVVVPLYSGNHFAVAIMEVRSLTNVEVFIIDTYRPVPVFHARRSDLRQYFKNIFEAMFGAQCPNLKVESIDDHFDPQNDSWNCGFHSIHNLYMYLLFTQNNEPFRKLGLTGVEIRKLGLDQFERQFLLYGGGKAAKANLRSKVPVVRPNNRPTIEQVRQLLGEVIPQEDRRPAEEIRREIPRTPQRRRAVDAVPSTPTKKTRSVKTVVQKSPVTQPEPVFAGPQLTPRKRRSVTNRQTDEKNSAQIEACVSAVQEEPVFAVPETPRKRRSVTKRQTDEENSGQIGASPKKPRASPRNKSVEDKLMKRFDCVNISLMIEKEKEILETPSCVPEGYKLYAQEKYPRQKFRYMMELFKDANRVGTSTKTFEERLLGESELTYVERDDDEFDPKLISFSLAQLISQSGRPIGLISPSWSLDTSADPADYQLVSIPTEDSDHDPALFIPLILKRRSTRKVVTSRFFALAVMYKNRRSAKVVIIDPVRTGIDAQEFHDIFLRVYRNVFCPQTGANPNAEIYVITNSAQYHWTNDGNFTANHTVCNAHLYIESNGMAPNTAFCCDSVAPKKPLESRPHSAHTHRAFGRTTATAVRGRGPQLQRLLLHIVFHRPLRFWAAALPPKTAKEEEDAEKRRRRRRTMAAARSPEDDATLKKHTEAFSALHTTTDCPTPPLRPLRSCPQFFVRQVNWKCSWRGRRRSWKPANERAVQVRHWFDIEYNTVEVGVVALAKSHISHPQQLGRGPANGTRSQPTPSGPRHAEFGALEPRNVVASKTRKNF</sequence>
<evidence type="ECO:0000313" key="5">
    <source>
        <dbReference type="Proteomes" id="UP000095284"/>
    </source>
</evidence>
<feature type="compositionally biased region" description="Pro residues" evidence="2">
    <location>
        <begin position="466"/>
        <end position="476"/>
    </location>
</feature>
<dbReference type="GO" id="GO:0005524">
    <property type="term" value="F:ATP binding"/>
    <property type="evidence" value="ECO:0007669"/>
    <property type="project" value="UniProtKB-KW"/>
</dbReference>
<feature type="region of interest" description="Disordered" evidence="2">
    <location>
        <begin position="1"/>
        <end position="97"/>
    </location>
</feature>
<comment type="similarity">
    <text evidence="1">Belongs to the helicase family.</text>
</comment>
<dbReference type="Pfam" id="PF05970">
    <property type="entry name" value="PIF1"/>
    <property type="match status" value="1"/>
</dbReference>
<name>A0A1I7S657_BURXY</name>
<dbReference type="Pfam" id="PF14214">
    <property type="entry name" value="Helitron_like_N"/>
    <property type="match status" value="1"/>
</dbReference>
<dbReference type="GO" id="GO:0000723">
    <property type="term" value="P:telomere maintenance"/>
    <property type="evidence" value="ECO:0007669"/>
    <property type="project" value="InterPro"/>
</dbReference>
<keyword evidence="1" id="KW-0234">DNA repair</keyword>
<protein>
    <recommendedName>
        <fullName evidence="1">ATP-dependent DNA helicase</fullName>
        <ecNumber evidence="1">5.6.2.3</ecNumber>
    </recommendedName>
</protein>
<feature type="compositionally biased region" description="Polar residues" evidence="2">
    <location>
        <begin position="57"/>
        <end position="67"/>
    </location>
</feature>
<feature type="region of interest" description="Disordered" evidence="2">
    <location>
        <begin position="446"/>
        <end position="509"/>
    </location>
</feature>
<evidence type="ECO:0000256" key="1">
    <source>
        <dbReference type="RuleBase" id="RU363044"/>
    </source>
</evidence>
<dbReference type="PANTHER" id="PTHR10492:SF94">
    <property type="entry name" value="ATP-DEPENDENT DNA HELICASE"/>
    <property type="match status" value="1"/>
</dbReference>
<dbReference type="GO" id="GO:0043139">
    <property type="term" value="F:5'-3' DNA helicase activity"/>
    <property type="evidence" value="ECO:0007669"/>
    <property type="project" value="UniProtKB-EC"/>
</dbReference>
<feature type="region of interest" description="Disordered" evidence="2">
    <location>
        <begin position="1882"/>
        <end position="1908"/>
    </location>
</feature>
<keyword evidence="1" id="KW-0067">ATP-binding</keyword>
<dbReference type="InterPro" id="IPR027417">
    <property type="entry name" value="P-loop_NTPase"/>
</dbReference>
<dbReference type="GO" id="GO:0006281">
    <property type="term" value="P:DNA repair"/>
    <property type="evidence" value="ECO:0007669"/>
    <property type="project" value="UniProtKB-KW"/>
</dbReference>
<reference evidence="6" key="1">
    <citation type="submission" date="2016-11" db="UniProtKB">
        <authorList>
            <consortium name="WormBaseParasite"/>
        </authorList>
    </citation>
    <scope>IDENTIFICATION</scope>
</reference>
<feature type="region of interest" description="Disordered" evidence="2">
    <location>
        <begin position="110"/>
        <end position="154"/>
    </location>
</feature>
<feature type="compositionally biased region" description="Basic and acidic residues" evidence="2">
    <location>
        <begin position="16"/>
        <end position="34"/>
    </location>
</feature>
<feature type="compositionally biased region" description="Low complexity" evidence="2">
    <location>
        <begin position="1895"/>
        <end position="1907"/>
    </location>
</feature>
<dbReference type="InterPro" id="IPR025476">
    <property type="entry name" value="Helitron_helicase-like"/>
</dbReference>
<keyword evidence="1" id="KW-0233">DNA recombination</keyword>
<dbReference type="Proteomes" id="UP000095284">
    <property type="component" value="Unplaced"/>
</dbReference>
<dbReference type="WBParaSite" id="BXY_0849300.1">
    <property type="protein sequence ID" value="BXY_0849300.1"/>
    <property type="gene ID" value="BXY_0849300"/>
</dbReference>
<dbReference type="InterPro" id="IPR010285">
    <property type="entry name" value="DNA_helicase_pif1-like_DEAD"/>
</dbReference>
<feature type="region of interest" description="Disordered" evidence="2">
    <location>
        <begin position="2433"/>
        <end position="2497"/>
    </location>
</feature>
<dbReference type="GO" id="GO:0006310">
    <property type="term" value="P:DNA recombination"/>
    <property type="evidence" value="ECO:0007669"/>
    <property type="project" value="UniProtKB-KW"/>
</dbReference>
<comment type="cofactor">
    <cofactor evidence="1">
        <name>Mg(2+)</name>
        <dbReference type="ChEBI" id="CHEBI:18420"/>
    </cofactor>
</comment>
<feature type="region of interest" description="Disordered" evidence="2">
    <location>
        <begin position="2510"/>
        <end position="2554"/>
    </location>
</feature>
<dbReference type="EC" id="5.6.2.3" evidence="1"/>